<name>A0A6J4MZI1_9CHLR</name>
<proteinExistence type="predicted"/>
<reference evidence="1" key="1">
    <citation type="submission" date="2020-02" db="EMBL/GenBank/DDBJ databases">
        <authorList>
            <person name="Meier V. D."/>
        </authorList>
    </citation>
    <scope>NUCLEOTIDE SEQUENCE</scope>
    <source>
        <strain evidence="1">AVDCRST_MAG93</strain>
    </source>
</reference>
<evidence type="ECO:0000313" key="1">
    <source>
        <dbReference type="EMBL" id="CAA9370518.1"/>
    </source>
</evidence>
<dbReference type="AlphaFoldDB" id="A0A6J4MZI1"/>
<dbReference type="EMBL" id="CADCTR010002829">
    <property type="protein sequence ID" value="CAA9370518.1"/>
    <property type="molecule type" value="Genomic_DNA"/>
</dbReference>
<gene>
    <name evidence="1" type="ORF">AVDCRST_MAG93-8393</name>
</gene>
<accession>A0A6J4MZI1</accession>
<organism evidence="1">
    <name type="scientific">uncultured Chloroflexia bacterium</name>
    <dbReference type="NCBI Taxonomy" id="1672391"/>
    <lineage>
        <taxon>Bacteria</taxon>
        <taxon>Bacillati</taxon>
        <taxon>Chloroflexota</taxon>
        <taxon>Chloroflexia</taxon>
        <taxon>environmental samples</taxon>
    </lineage>
</organism>
<protein>
    <submittedName>
        <fullName evidence="1">Uncharacterized protein</fullName>
    </submittedName>
</protein>
<sequence length="40" mass="4457">MKPDVRMRVVARMVQALWTLPIPGSAKTSLAYLRTLNGSK</sequence>